<evidence type="ECO:0000313" key="8">
    <source>
        <dbReference type="Proteomes" id="UP001597337"/>
    </source>
</evidence>
<dbReference type="InterPro" id="IPR006696">
    <property type="entry name" value="DUF423"/>
</dbReference>
<evidence type="ECO:0000256" key="1">
    <source>
        <dbReference type="ARBA" id="ARBA00004141"/>
    </source>
</evidence>
<proteinExistence type="inferred from homology"/>
<protein>
    <submittedName>
        <fullName evidence="7">DUF423 domain-containing protein</fullName>
    </submittedName>
</protein>
<keyword evidence="4 6" id="KW-1133">Transmembrane helix</keyword>
<feature type="transmembrane region" description="Helical" evidence="6">
    <location>
        <begin position="76"/>
        <end position="94"/>
    </location>
</feature>
<feature type="transmembrane region" description="Helical" evidence="6">
    <location>
        <begin position="46"/>
        <end position="64"/>
    </location>
</feature>
<dbReference type="EMBL" id="JBHUHX010000061">
    <property type="protein sequence ID" value="MFD2113919.1"/>
    <property type="molecule type" value="Genomic_DNA"/>
</dbReference>
<dbReference type="Proteomes" id="UP001597337">
    <property type="component" value="Unassembled WGS sequence"/>
</dbReference>
<keyword evidence="3 6" id="KW-0812">Transmembrane</keyword>
<evidence type="ECO:0000256" key="3">
    <source>
        <dbReference type="ARBA" id="ARBA00022692"/>
    </source>
</evidence>
<reference evidence="8" key="1">
    <citation type="journal article" date="2019" name="Int. J. Syst. Evol. Microbiol.">
        <title>The Global Catalogue of Microorganisms (GCM) 10K type strain sequencing project: providing services to taxonomists for standard genome sequencing and annotation.</title>
        <authorList>
            <consortium name="The Broad Institute Genomics Platform"/>
            <consortium name="The Broad Institute Genome Sequencing Center for Infectious Disease"/>
            <person name="Wu L."/>
            <person name="Ma J."/>
        </authorList>
    </citation>
    <scope>NUCLEOTIDE SEQUENCE [LARGE SCALE GENOMIC DNA]</scope>
    <source>
        <strain evidence="8">KACC 12597</strain>
    </source>
</reference>
<gene>
    <name evidence="7" type="ORF">ACFSJC_18890</name>
</gene>
<dbReference type="PANTHER" id="PTHR43461">
    <property type="entry name" value="TRANSMEMBRANE PROTEIN 256"/>
    <property type="match status" value="1"/>
</dbReference>
<organism evidence="7 8">
    <name type="scientific">Thiorhodococcus fuscus</name>
    <dbReference type="NCBI Taxonomy" id="527200"/>
    <lineage>
        <taxon>Bacteria</taxon>
        <taxon>Pseudomonadati</taxon>
        <taxon>Pseudomonadota</taxon>
        <taxon>Gammaproteobacteria</taxon>
        <taxon>Chromatiales</taxon>
        <taxon>Chromatiaceae</taxon>
        <taxon>Thiorhodococcus</taxon>
    </lineage>
</organism>
<name>A0ABW4YE14_9GAMM</name>
<keyword evidence="5 6" id="KW-0472">Membrane</keyword>
<evidence type="ECO:0000256" key="4">
    <source>
        <dbReference type="ARBA" id="ARBA00022989"/>
    </source>
</evidence>
<comment type="similarity">
    <text evidence="2">Belongs to the UPF0382 family.</text>
</comment>
<keyword evidence="8" id="KW-1185">Reference proteome</keyword>
<evidence type="ECO:0000256" key="6">
    <source>
        <dbReference type="SAM" id="Phobius"/>
    </source>
</evidence>
<comment type="subcellular location">
    <subcellularLocation>
        <location evidence="1">Membrane</location>
        <topology evidence="1">Multi-pass membrane protein</topology>
    </subcellularLocation>
</comment>
<evidence type="ECO:0000313" key="7">
    <source>
        <dbReference type="EMBL" id="MFD2113919.1"/>
    </source>
</evidence>
<comment type="caution">
    <text evidence="7">The sequence shown here is derived from an EMBL/GenBank/DDBJ whole genome shotgun (WGS) entry which is preliminary data.</text>
</comment>
<dbReference type="PANTHER" id="PTHR43461:SF1">
    <property type="entry name" value="TRANSMEMBRANE PROTEIN 256"/>
    <property type="match status" value="1"/>
</dbReference>
<accession>A0ABW4YE14</accession>
<dbReference type="RefSeq" id="WP_386028753.1">
    <property type="nucleotide sequence ID" value="NZ_JBHUHX010000061.1"/>
</dbReference>
<evidence type="ECO:0000256" key="5">
    <source>
        <dbReference type="ARBA" id="ARBA00023136"/>
    </source>
</evidence>
<sequence length="130" mass="13332">MTTARLWLTLGAACGFLTVSLGAFGAHGLKGRIPADLIANWGTAANYLGMHGAAILACGLLLLLRPQAPLIRAAAWCFLIGVSLFSGSLFLMALTDVRMLGIVTPFGGVALLAGWALLAVGAWRAAAPAN</sequence>
<dbReference type="Pfam" id="PF04241">
    <property type="entry name" value="DUF423"/>
    <property type="match status" value="1"/>
</dbReference>
<feature type="transmembrane region" description="Helical" evidence="6">
    <location>
        <begin position="100"/>
        <end position="123"/>
    </location>
</feature>
<evidence type="ECO:0000256" key="2">
    <source>
        <dbReference type="ARBA" id="ARBA00009694"/>
    </source>
</evidence>